<feature type="transmembrane region" description="Helical" evidence="5">
    <location>
        <begin position="220"/>
        <end position="245"/>
    </location>
</feature>
<dbReference type="PROSITE" id="PS00455">
    <property type="entry name" value="AMP_BINDING"/>
    <property type="match status" value="1"/>
</dbReference>
<evidence type="ECO:0000256" key="3">
    <source>
        <dbReference type="ARBA" id="ARBA00022598"/>
    </source>
</evidence>
<evidence type="ECO:0008006" key="10">
    <source>
        <dbReference type="Google" id="ProtNLM"/>
    </source>
</evidence>
<comment type="subcellular location">
    <subcellularLocation>
        <location evidence="1">Peroxisome</location>
    </subcellularLocation>
</comment>
<evidence type="ECO:0000256" key="1">
    <source>
        <dbReference type="ARBA" id="ARBA00004275"/>
    </source>
</evidence>
<keyword evidence="5" id="KW-0472">Membrane</keyword>
<dbReference type="AlphaFoldDB" id="A0A9P0HJC2"/>
<sequence length="566" mass="61985">MTAKVKYISGPPAPQLDPTLSLAEVVFAGLKRNNVKATAQVEVETGRELTYGHLARQSLSVVQGLLREGVGEGSTVAIVSFNSQEAHVIFLACILIGATAAPLDPSLLPEEMAALLELVSPTVVYTEGGKTLRKIEAALTLLENEPLLVVSGRNKHPYTSFQSLLQPTDPEFRPSITNIEEHVALILFTSGTSGLPKGVMLSDAYLLMSVKCLRNDVPELAFLLTSPLFWLSGVISILTIITCGFKMIFLRGPAKEAVILSTIQNYKVNIWMAAPTTLQSLLVFPSRGAYDISTLQIVNSGGAALSADSQLRIQRELFRNRTMLLQVYGMTELGGVAVSAPGRIKPGACGTLTVGTSVKIEDIETGESLGPGEEGEVCVKVKYFMLGYAKNPEATSATFDEDGWFHTGDIGYYDEEGYLYIIDRLKDLIKYKSYQIAPAEIENVLRTHPAVKDCSVFGIPHPTDGDHATAFVVAHKNVTENELLEYVAERVSENKQIRGGIRFVEFIPRTSTGKPKRRALRSQLMAELQGINFMKRWKTSSVKEKKNTKNNQLVPVKKKILDLPQN</sequence>
<evidence type="ECO:0000256" key="2">
    <source>
        <dbReference type="ARBA" id="ARBA00006432"/>
    </source>
</evidence>
<keyword evidence="5" id="KW-1133">Transmembrane helix</keyword>
<evidence type="ECO:0000313" key="9">
    <source>
        <dbReference type="Proteomes" id="UP001152798"/>
    </source>
</evidence>
<proteinExistence type="inferred from homology"/>
<dbReference type="EMBL" id="OV725081">
    <property type="protein sequence ID" value="CAH1403665.1"/>
    <property type="molecule type" value="Genomic_DNA"/>
</dbReference>
<dbReference type="Gene3D" id="3.40.50.12780">
    <property type="entry name" value="N-terminal domain of ligase-like"/>
    <property type="match status" value="1"/>
</dbReference>
<name>A0A9P0HJC2_NEZVI</name>
<dbReference type="InterPro" id="IPR042099">
    <property type="entry name" value="ANL_N_sf"/>
</dbReference>
<dbReference type="PANTHER" id="PTHR24096">
    <property type="entry name" value="LONG-CHAIN-FATTY-ACID--COA LIGASE"/>
    <property type="match status" value="1"/>
</dbReference>
<feature type="domain" description="AMP-binding enzyme C-terminal" evidence="7">
    <location>
        <begin position="440"/>
        <end position="514"/>
    </location>
</feature>
<dbReference type="Gene3D" id="3.30.300.30">
    <property type="match status" value="1"/>
</dbReference>
<dbReference type="Proteomes" id="UP001152798">
    <property type="component" value="Chromosome 5"/>
</dbReference>
<feature type="domain" description="AMP-dependent synthetase/ligase" evidence="6">
    <location>
        <begin position="36"/>
        <end position="388"/>
    </location>
</feature>
<evidence type="ECO:0000256" key="5">
    <source>
        <dbReference type="SAM" id="Phobius"/>
    </source>
</evidence>
<dbReference type="InterPro" id="IPR025110">
    <property type="entry name" value="AMP-bd_C"/>
</dbReference>
<evidence type="ECO:0000313" key="8">
    <source>
        <dbReference type="EMBL" id="CAH1403665.1"/>
    </source>
</evidence>
<dbReference type="InterPro" id="IPR020845">
    <property type="entry name" value="AMP-binding_CS"/>
</dbReference>
<evidence type="ECO:0000259" key="7">
    <source>
        <dbReference type="Pfam" id="PF13193"/>
    </source>
</evidence>
<keyword evidence="4" id="KW-0576">Peroxisome</keyword>
<dbReference type="SUPFAM" id="SSF56801">
    <property type="entry name" value="Acetyl-CoA synthetase-like"/>
    <property type="match status" value="1"/>
</dbReference>
<dbReference type="OrthoDB" id="10253869at2759"/>
<evidence type="ECO:0000259" key="6">
    <source>
        <dbReference type="Pfam" id="PF00501"/>
    </source>
</evidence>
<keyword evidence="5" id="KW-0812">Transmembrane</keyword>
<dbReference type="FunFam" id="3.30.300.30:FF:000007">
    <property type="entry name" value="4-coumarate--CoA ligase 2"/>
    <property type="match status" value="1"/>
</dbReference>
<dbReference type="InterPro" id="IPR000873">
    <property type="entry name" value="AMP-dep_synth/lig_dom"/>
</dbReference>
<gene>
    <name evidence="8" type="ORF">NEZAVI_LOCUS12244</name>
</gene>
<keyword evidence="3" id="KW-0436">Ligase</keyword>
<reference evidence="8" key="1">
    <citation type="submission" date="2022-01" db="EMBL/GenBank/DDBJ databases">
        <authorList>
            <person name="King R."/>
        </authorList>
    </citation>
    <scope>NUCLEOTIDE SEQUENCE</scope>
</reference>
<keyword evidence="9" id="KW-1185">Reference proteome</keyword>
<dbReference type="PANTHER" id="PTHR24096:SF149">
    <property type="entry name" value="AMP-BINDING DOMAIN-CONTAINING PROTEIN-RELATED"/>
    <property type="match status" value="1"/>
</dbReference>
<accession>A0A9P0HJC2</accession>
<dbReference type="GO" id="GO:0005777">
    <property type="term" value="C:peroxisome"/>
    <property type="evidence" value="ECO:0007669"/>
    <property type="project" value="UniProtKB-SubCell"/>
</dbReference>
<dbReference type="GO" id="GO:0016405">
    <property type="term" value="F:CoA-ligase activity"/>
    <property type="evidence" value="ECO:0007669"/>
    <property type="project" value="TreeGrafter"/>
</dbReference>
<organism evidence="8 9">
    <name type="scientific">Nezara viridula</name>
    <name type="common">Southern green stink bug</name>
    <name type="synonym">Cimex viridulus</name>
    <dbReference type="NCBI Taxonomy" id="85310"/>
    <lineage>
        <taxon>Eukaryota</taxon>
        <taxon>Metazoa</taxon>
        <taxon>Ecdysozoa</taxon>
        <taxon>Arthropoda</taxon>
        <taxon>Hexapoda</taxon>
        <taxon>Insecta</taxon>
        <taxon>Pterygota</taxon>
        <taxon>Neoptera</taxon>
        <taxon>Paraneoptera</taxon>
        <taxon>Hemiptera</taxon>
        <taxon>Heteroptera</taxon>
        <taxon>Panheteroptera</taxon>
        <taxon>Pentatomomorpha</taxon>
        <taxon>Pentatomoidea</taxon>
        <taxon>Pentatomidae</taxon>
        <taxon>Pentatominae</taxon>
        <taxon>Nezara</taxon>
    </lineage>
</organism>
<dbReference type="InterPro" id="IPR045851">
    <property type="entry name" value="AMP-bd_C_sf"/>
</dbReference>
<evidence type="ECO:0000256" key="4">
    <source>
        <dbReference type="ARBA" id="ARBA00023140"/>
    </source>
</evidence>
<comment type="similarity">
    <text evidence="2">Belongs to the ATP-dependent AMP-binding enzyme family.</text>
</comment>
<protein>
    <recommendedName>
        <fullName evidence="10">Luciferin 4-monooxygenase</fullName>
    </recommendedName>
</protein>
<dbReference type="Pfam" id="PF13193">
    <property type="entry name" value="AMP-binding_C"/>
    <property type="match status" value="1"/>
</dbReference>
<dbReference type="Pfam" id="PF00501">
    <property type="entry name" value="AMP-binding"/>
    <property type="match status" value="1"/>
</dbReference>